<dbReference type="AlphaFoldDB" id="A0A7L4ZMD8"/>
<dbReference type="EMBL" id="CP019288">
    <property type="protein sequence ID" value="QHI37094.1"/>
    <property type="molecule type" value="Genomic_DNA"/>
</dbReference>
<feature type="transmembrane region" description="Helical" evidence="1">
    <location>
        <begin position="109"/>
        <end position="130"/>
    </location>
</feature>
<keyword evidence="1" id="KW-0812">Transmembrane</keyword>
<feature type="transmembrane region" description="Helical" evidence="1">
    <location>
        <begin position="83"/>
        <end position="103"/>
    </location>
</feature>
<evidence type="ECO:0000313" key="2">
    <source>
        <dbReference type="EMBL" id="QHI37094.1"/>
    </source>
</evidence>
<feature type="transmembrane region" description="Helical" evidence="1">
    <location>
        <begin position="12"/>
        <end position="30"/>
    </location>
</feature>
<keyword evidence="1" id="KW-0472">Membrane</keyword>
<keyword evidence="3" id="KW-1185">Reference proteome</keyword>
<evidence type="ECO:0000256" key="1">
    <source>
        <dbReference type="SAM" id="Phobius"/>
    </source>
</evidence>
<proteinExistence type="predicted"/>
<gene>
    <name evidence="2" type="ORF">IMCC3317_24720</name>
</gene>
<evidence type="ECO:0000313" key="3">
    <source>
        <dbReference type="Proteomes" id="UP000464657"/>
    </source>
</evidence>
<keyword evidence="1" id="KW-1133">Transmembrane helix</keyword>
<organism evidence="2 3">
    <name type="scientific">Kordia antarctica</name>
    <dbReference type="NCBI Taxonomy" id="1218801"/>
    <lineage>
        <taxon>Bacteria</taxon>
        <taxon>Pseudomonadati</taxon>
        <taxon>Bacteroidota</taxon>
        <taxon>Flavobacteriia</taxon>
        <taxon>Flavobacteriales</taxon>
        <taxon>Flavobacteriaceae</taxon>
        <taxon>Kordia</taxon>
    </lineage>
</organism>
<sequence>MIKSAIQILKVSAIMSLLTNILNVTLFSLYPKYLAKEEMNITKLESEFVSDLLNIKYILFYLVLWIVISGLYYLMAKLKVSKLYRTIILSILFIALVIGTTSIGYSLHLLGYVLFIIFTTITFTTFYLLIEKEISKTSFDY</sequence>
<dbReference type="Proteomes" id="UP000464657">
    <property type="component" value="Chromosome"/>
</dbReference>
<name>A0A7L4ZMD8_9FLAO</name>
<accession>A0A7L4ZMD8</accession>
<dbReference type="KEGG" id="kan:IMCC3317_24720"/>
<feature type="transmembrane region" description="Helical" evidence="1">
    <location>
        <begin position="58"/>
        <end position="76"/>
    </location>
</feature>
<reference evidence="2 3" key="1">
    <citation type="journal article" date="2013" name="Int. J. Syst. Evol. Microbiol.">
        <title>Kordia antarctica sp. nov., isolated from Antarctic seawater.</title>
        <authorList>
            <person name="Baek K."/>
            <person name="Choi A."/>
            <person name="Kang I."/>
            <person name="Lee K."/>
            <person name="Cho J.C."/>
        </authorList>
    </citation>
    <scope>NUCLEOTIDE SEQUENCE [LARGE SCALE GENOMIC DNA]</scope>
    <source>
        <strain evidence="2 3">IMCC3317</strain>
    </source>
</reference>
<protein>
    <submittedName>
        <fullName evidence="2">Uncharacterized protein</fullName>
    </submittedName>
</protein>